<reference evidence="2 3" key="1">
    <citation type="journal article" date="2019" name="Commun. Biol.">
        <title>The bagworm genome reveals a unique fibroin gene that provides high tensile strength.</title>
        <authorList>
            <person name="Kono N."/>
            <person name="Nakamura H."/>
            <person name="Ohtoshi R."/>
            <person name="Tomita M."/>
            <person name="Numata K."/>
            <person name="Arakawa K."/>
        </authorList>
    </citation>
    <scope>NUCLEOTIDE SEQUENCE [LARGE SCALE GENOMIC DNA]</scope>
</reference>
<evidence type="ECO:0000313" key="2">
    <source>
        <dbReference type="EMBL" id="GBP52455.1"/>
    </source>
</evidence>
<feature type="region of interest" description="Disordered" evidence="1">
    <location>
        <begin position="72"/>
        <end position="95"/>
    </location>
</feature>
<sequence length="201" mass="22027">MICSAYLVANTTAPPKSLASIAPAATSTRSPSAFPGRAGYERYESLVATKREPCYLLRFARLATQGLAGRRRTRGRGSALRAAAGGGPARTGRPRRDRIPTMLMCELCLGKLCVNIKKCGVEVEICKSCFDLVYLDVRHFCINRNSLLPPLMAKGGPRSVSRAPLKSKAEEGLDPTWNRIDIENTTLIAIKIDSKISRYRK</sequence>
<name>A0A4C1WQQ9_EUMVA</name>
<dbReference type="EMBL" id="BGZK01000603">
    <property type="protein sequence ID" value="GBP52455.1"/>
    <property type="molecule type" value="Genomic_DNA"/>
</dbReference>
<organism evidence="2 3">
    <name type="scientific">Eumeta variegata</name>
    <name type="common">Bagworm moth</name>
    <name type="synonym">Eumeta japonica</name>
    <dbReference type="NCBI Taxonomy" id="151549"/>
    <lineage>
        <taxon>Eukaryota</taxon>
        <taxon>Metazoa</taxon>
        <taxon>Ecdysozoa</taxon>
        <taxon>Arthropoda</taxon>
        <taxon>Hexapoda</taxon>
        <taxon>Insecta</taxon>
        <taxon>Pterygota</taxon>
        <taxon>Neoptera</taxon>
        <taxon>Endopterygota</taxon>
        <taxon>Lepidoptera</taxon>
        <taxon>Glossata</taxon>
        <taxon>Ditrysia</taxon>
        <taxon>Tineoidea</taxon>
        <taxon>Psychidae</taxon>
        <taxon>Oiketicinae</taxon>
        <taxon>Eumeta</taxon>
    </lineage>
</organism>
<keyword evidence="3" id="KW-1185">Reference proteome</keyword>
<protein>
    <submittedName>
        <fullName evidence="2">Uncharacterized protein</fullName>
    </submittedName>
</protein>
<accession>A0A4C1WQQ9</accession>
<proteinExistence type="predicted"/>
<dbReference type="AlphaFoldDB" id="A0A4C1WQQ9"/>
<evidence type="ECO:0000256" key="1">
    <source>
        <dbReference type="SAM" id="MobiDB-lite"/>
    </source>
</evidence>
<gene>
    <name evidence="2" type="ORF">EVAR_39914_1</name>
</gene>
<evidence type="ECO:0000313" key="3">
    <source>
        <dbReference type="Proteomes" id="UP000299102"/>
    </source>
</evidence>
<comment type="caution">
    <text evidence="2">The sequence shown here is derived from an EMBL/GenBank/DDBJ whole genome shotgun (WGS) entry which is preliminary data.</text>
</comment>
<dbReference type="Proteomes" id="UP000299102">
    <property type="component" value="Unassembled WGS sequence"/>
</dbReference>